<evidence type="ECO:0000256" key="1">
    <source>
        <dbReference type="ARBA" id="ARBA00004370"/>
    </source>
</evidence>
<dbReference type="RefSeq" id="XP_006023553.1">
    <property type="nucleotide sequence ID" value="XM_006023491.3"/>
</dbReference>
<sequence>MTVTYTARVANARFCGFYQLLGLWRGSIYKLLYREFLIFLIAYLGLSLTYRFVLAEDQKRSFEKLVIYCDQYANLIPVSFVLGFYVTLVVTRWWSQYTSLPMPDRLMCAIAGSVHGRDERGRLLRRTLMRYGSLAGVLILRSVSTAVFKRFPTMDHVVEAGFMTREERKKFEGLHSPYNKYWVPCLWFTSLVAQARREGRVHDDCALKLLMEELNTFRGNCSMLFHYDWISVPLVYTQVVTIAVYSFFVACLIGRQFLDPSQGYTGHELDLGLPIFTLLQFFFYVGWLKVAEQLINPFGEDDDDFETNLLIDRNFQVSMLAVDEMYEDLPLLERDRYWDAANPRAPYTAATAFLLQQPRFQGSTFDITLAKEEMQFQPLEEIEEGLEPRTRGSPSPPPWLLGPSSFASHLPLLPRKNSSASEASGAYGCLCPGASCGCQASKTPLGWDEEAVAGGGATSEPCSSTQPLLDTVVPLSPVNSPQPPLPHWLQGSLEEEKRA</sequence>
<evidence type="ECO:0000256" key="3">
    <source>
        <dbReference type="ARBA" id="ARBA00022989"/>
    </source>
</evidence>
<dbReference type="eggNOG" id="KOG3547">
    <property type="taxonomic scope" value="Eukaryota"/>
</dbReference>
<keyword evidence="7" id="KW-0868">Chloride</keyword>
<dbReference type="PANTHER" id="PTHR10736:SF1">
    <property type="entry name" value="BESTROPHIN-2"/>
    <property type="match status" value="1"/>
</dbReference>
<evidence type="ECO:0000313" key="9">
    <source>
        <dbReference type="Proteomes" id="UP000189705"/>
    </source>
</evidence>
<keyword evidence="3 7" id="KW-1133">Transmembrane helix</keyword>
<dbReference type="InterPro" id="IPR021134">
    <property type="entry name" value="Bestrophin-like"/>
</dbReference>
<evidence type="ECO:0000256" key="6">
    <source>
        <dbReference type="ARBA" id="ARBA00034769"/>
    </source>
</evidence>
<keyword evidence="7" id="KW-0813">Transport</keyword>
<evidence type="ECO:0000256" key="5">
    <source>
        <dbReference type="ARBA" id="ARBA00024167"/>
    </source>
</evidence>
<feature type="transmembrane region" description="Helical" evidence="7">
    <location>
        <begin position="269"/>
        <end position="287"/>
    </location>
</feature>
<feature type="transmembrane region" description="Helical" evidence="7">
    <location>
        <begin position="31"/>
        <end position="52"/>
    </location>
</feature>
<keyword evidence="7" id="KW-0407">Ion channel</keyword>
<dbReference type="GO" id="GO:0034707">
    <property type="term" value="C:chloride channel complex"/>
    <property type="evidence" value="ECO:0007669"/>
    <property type="project" value="UniProtKB-KW"/>
</dbReference>
<feature type="transmembrane region" description="Helical" evidence="7">
    <location>
        <begin position="235"/>
        <end position="257"/>
    </location>
</feature>
<keyword evidence="9" id="KW-1185">Reference proteome</keyword>
<dbReference type="GeneID" id="102377026"/>
<keyword evidence="2 7" id="KW-0812">Transmembrane</keyword>
<name>A0A1U7RT70_ALLSI</name>
<dbReference type="PANTHER" id="PTHR10736">
    <property type="entry name" value="BESTROPHIN"/>
    <property type="match status" value="1"/>
</dbReference>
<keyword evidence="7" id="KW-1003">Cell membrane</keyword>
<proteinExistence type="inferred from homology"/>
<evidence type="ECO:0000256" key="8">
    <source>
        <dbReference type="SAM" id="MobiDB-lite"/>
    </source>
</evidence>
<dbReference type="InterPro" id="IPR000615">
    <property type="entry name" value="Bestrophin"/>
</dbReference>
<dbReference type="GO" id="GO:0005886">
    <property type="term" value="C:plasma membrane"/>
    <property type="evidence" value="ECO:0007669"/>
    <property type="project" value="UniProtKB-SubCell"/>
</dbReference>
<comment type="catalytic activity">
    <reaction evidence="5">
        <text>chloride(in) = chloride(out)</text>
        <dbReference type="Rhea" id="RHEA:29823"/>
        <dbReference type="ChEBI" id="CHEBI:17996"/>
    </reaction>
</comment>
<accession>A0A1U7RT70</accession>
<dbReference type="KEGG" id="asn:102377026"/>
<comment type="function">
    <text evidence="7">Forms chloride channels.</text>
</comment>
<dbReference type="CTD" id="54831"/>
<comment type="subcellular location">
    <subcellularLocation>
        <location evidence="7">Cell membrane</location>
        <topology evidence="7">Multi-pass membrane protein</topology>
    </subcellularLocation>
    <subcellularLocation>
        <location evidence="1">Membrane</location>
    </subcellularLocation>
</comment>
<keyword evidence="7" id="KW-0869">Chloride channel</keyword>
<feature type="transmembrane region" description="Helical" evidence="7">
    <location>
        <begin position="72"/>
        <end position="95"/>
    </location>
</feature>
<protein>
    <recommendedName>
        <fullName evidence="7">Bestrophin homolog</fullName>
    </recommendedName>
</protein>
<feature type="region of interest" description="Disordered" evidence="8">
    <location>
        <begin position="451"/>
        <end position="499"/>
    </location>
</feature>
<gene>
    <name evidence="10" type="primary">BEST2</name>
</gene>
<evidence type="ECO:0000256" key="7">
    <source>
        <dbReference type="RuleBase" id="RU363126"/>
    </source>
</evidence>
<dbReference type="GO" id="GO:0005254">
    <property type="term" value="F:chloride channel activity"/>
    <property type="evidence" value="ECO:0007669"/>
    <property type="project" value="UniProtKB-KW"/>
</dbReference>
<keyword evidence="4 7" id="KW-0472">Membrane</keyword>
<evidence type="ECO:0000256" key="4">
    <source>
        <dbReference type="ARBA" id="ARBA00023136"/>
    </source>
</evidence>
<comment type="similarity">
    <text evidence="6 7">Belongs to the anion channel-forming bestrophin (TC 1.A.46) family. Calcium-sensitive chloride channel subfamily.</text>
</comment>
<dbReference type="Pfam" id="PF01062">
    <property type="entry name" value="Bestrophin"/>
    <property type="match status" value="1"/>
</dbReference>
<reference evidence="10" key="1">
    <citation type="submission" date="2025-08" db="UniProtKB">
        <authorList>
            <consortium name="RefSeq"/>
        </authorList>
    </citation>
    <scope>IDENTIFICATION</scope>
</reference>
<dbReference type="InParanoid" id="A0A1U7RT70"/>
<dbReference type="AlphaFoldDB" id="A0A1U7RT70"/>
<organism evidence="9 10">
    <name type="scientific">Alligator sinensis</name>
    <name type="common">Chinese alligator</name>
    <dbReference type="NCBI Taxonomy" id="38654"/>
    <lineage>
        <taxon>Eukaryota</taxon>
        <taxon>Metazoa</taxon>
        <taxon>Chordata</taxon>
        <taxon>Craniata</taxon>
        <taxon>Vertebrata</taxon>
        <taxon>Euteleostomi</taxon>
        <taxon>Archelosauria</taxon>
        <taxon>Archosauria</taxon>
        <taxon>Crocodylia</taxon>
        <taxon>Alligatoridae</taxon>
        <taxon>Alligatorinae</taxon>
        <taxon>Alligator</taxon>
    </lineage>
</organism>
<dbReference type="OrthoDB" id="201595at2759"/>
<dbReference type="Proteomes" id="UP000189705">
    <property type="component" value="Unplaced"/>
</dbReference>
<dbReference type="STRING" id="38654.A0A1U7RT70"/>
<evidence type="ECO:0000313" key="10">
    <source>
        <dbReference type="RefSeq" id="XP_006023553.1"/>
    </source>
</evidence>
<keyword evidence="7" id="KW-0406">Ion transport</keyword>
<evidence type="ECO:0000256" key="2">
    <source>
        <dbReference type="ARBA" id="ARBA00022692"/>
    </source>
</evidence>